<dbReference type="PANTHER" id="PTHR33022">
    <property type="entry name" value="DUF1985 DOMAIN-CONTAINING PROTEIN"/>
    <property type="match status" value="1"/>
</dbReference>
<dbReference type="SUPFAM" id="SSF54001">
    <property type="entry name" value="Cysteine proteinases"/>
    <property type="match status" value="1"/>
</dbReference>
<dbReference type="GO" id="GO:0008234">
    <property type="term" value="F:cysteine-type peptidase activity"/>
    <property type="evidence" value="ECO:0007669"/>
    <property type="project" value="InterPro"/>
</dbReference>
<dbReference type="PANTHER" id="PTHR33022:SF13">
    <property type="entry name" value="UBIQUITIN-LIKE PROTEASE FAMILY PROFILE DOMAIN-CONTAINING PROTEIN"/>
    <property type="match status" value="1"/>
</dbReference>
<dbReference type="Proteomes" id="UP001234989">
    <property type="component" value="Chromosome 3"/>
</dbReference>
<evidence type="ECO:0000256" key="1">
    <source>
        <dbReference type="ARBA" id="ARBA00005234"/>
    </source>
</evidence>
<gene>
    <name evidence="5" type="ORF">MTR67_014082</name>
</gene>
<dbReference type="AlphaFoldDB" id="A0AAF0QBK7"/>
<organism evidence="5 6">
    <name type="scientific">Solanum verrucosum</name>
    <dbReference type="NCBI Taxonomy" id="315347"/>
    <lineage>
        <taxon>Eukaryota</taxon>
        <taxon>Viridiplantae</taxon>
        <taxon>Streptophyta</taxon>
        <taxon>Embryophyta</taxon>
        <taxon>Tracheophyta</taxon>
        <taxon>Spermatophyta</taxon>
        <taxon>Magnoliopsida</taxon>
        <taxon>eudicotyledons</taxon>
        <taxon>Gunneridae</taxon>
        <taxon>Pentapetalae</taxon>
        <taxon>asterids</taxon>
        <taxon>lamiids</taxon>
        <taxon>Solanales</taxon>
        <taxon>Solanaceae</taxon>
        <taxon>Solanoideae</taxon>
        <taxon>Solaneae</taxon>
        <taxon>Solanum</taxon>
    </lineage>
</organism>
<feature type="domain" description="Ubiquitin-like protease family profile" evidence="4">
    <location>
        <begin position="1"/>
        <end position="166"/>
    </location>
</feature>
<dbReference type="EMBL" id="CP133614">
    <property type="protein sequence ID" value="WMV20697.1"/>
    <property type="molecule type" value="Genomic_DNA"/>
</dbReference>
<keyword evidence="6" id="KW-1185">Reference proteome</keyword>
<keyword evidence="3" id="KW-0378">Hydrolase</keyword>
<dbReference type="InterPro" id="IPR003653">
    <property type="entry name" value="Peptidase_C48_C"/>
</dbReference>
<dbReference type="PROSITE" id="PS50600">
    <property type="entry name" value="ULP_PROTEASE"/>
    <property type="match status" value="1"/>
</dbReference>
<evidence type="ECO:0000256" key="2">
    <source>
        <dbReference type="ARBA" id="ARBA00022670"/>
    </source>
</evidence>
<accession>A0AAF0QBK7</accession>
<proteinExistence type="inferred from homology"/>
<evidence type="ECO:0000313" key="6">
    <source>
        <dbReference type="Proteomes" id="UP001234989"/>
    </source>
</evidence>
<reference evidence="5" key="1">
    <citation type="submission" date="2023-08" db="EMBL/GenBank/DDBJ databases">
        <title>A de novo genome assembly of Solanum verrucosum Schlechtendal, a Mexican diploid species geographically isolated from the other diploid A-genome species in potato relatives.</title>
        <authorList>
            <person name="Hosaka K."/>
        </authorList>
    </citation>
    <scope>NUCLEOTIDE SEQUENCE</scope>
    <source>
        <tissue evidence="5">Young leaves</tissue>
    </source>
</reference>
<dbReference type="Pfam" id="PF02902">
    <property type="entry name" value="Peptidase_C48"/>
    <property type="match status" value="1"/>
</dbReference>
<keyword evidence="2" id="KW-0645">Protease</keyword>
<dbReference type="InterPro" id="IPR038765">
    <property type="entry name" value="Papain-like_cys_pep_sf"/>
</dbReference>
<evidence type="ECO:0000256" key="3">
    <source>
        <dbReference type="ARBA" id="ARBA00022801"/>
    </source>
</evidence>
<sequence>MNQYRYTTVNCLFSSHINNIHERYYNNVADDDISTQEHIDHVVAVSVHERSITNVMKEFSIPAALPWHLVDDVYISINCDGKFHWVLAVVELNRRLIRVYNSSIVVSLKKNGRTIWPELDAYKDKQTGTLLESHVPFTIEYVQGIMQQEEDSMDCGLYVATFVEFLSDQLVIPPDIDGHLANYLRNRYATLLWRYDSDKFKGGYISENDDPPKPKGQFTTPTEQYFVNID</sequence>
<dbReference type="Gene3D" id="3.40.395.10">
    <property type="entry name" value="Adenoviral Proteinase, Chain A"/>
    <property type="match status" value="1"/>
</dbReference>
<protein>
    <recommendedName>
        <fullName evidence="4">Ubiquitin-like protease family profile domain-containing protein</fullName>
    </recommendedName>
</protein>
<name>A0AAF0QBK7_SOLVR</name>
<comment type="similarity">
    <text evidence="1">Belongs to the peptidase C48 family.</text>
</comment>
<dbReference type="GO" id="GO:0006508">
    <property type="term" value="P:proteolysis"/>
    <property type="evidence" value="ECO:0007669"/>
    <property type="project" value="UniProtKB-KW"/>
</dbReference>
<evidence type="ECO:0000259" key="4">
    <source>
        <dbReference type="PROSITE" id="PS50600"/>
    </source>
</evidence>
<evidence type="ECO:0000313" key="5">
    <source>
        <dbReference type="EMBL" id="WMV20697.1"/>
    </source>
</evidence>